<gene>
    <name evidence="1" type="ORF">NDU88_004937</name>
</gene>
<protein>
    <submittedName>
        <fullName evidence="1">Uncharacterized protein</fullName>
    </submittedName>
</protein>
<accession>A0AAV7VLS5</accession>
<dbReference type="EMBL" id="JANPWB010000003">
    <property type="protein sequence ID" value="KAJ1201122.1"/>
    <property type="molecule type" value="Genomic_DNA"/>
</dbReference>
<proteinExistence type="predicted"/>
<organism evidence="1 2">
    <name type="scientific">Pleurodeles waltl</name>
    <name type="common">Iberian ribbed newt</name>
    <dbReference type="NCBI Taxonomy" id="8319"/>
    <lineage>
        <taxon>Eukaryota</taxon>
        <taxon>Metazoa</taxon>
        <taxon>Chordata</taxon>
        <taxon>Craniata</taxon>
        <taxon>Vertebrata</taxon>
        <taxon>Euteleostomi</taxon>
        <taxon>Amphibia</taxon>
        <taxon>Batrachia</taxon>
        <taxon>Caudata</taxon>
        <taxon>Salamandroidea</taxon>
        <taxon>Salamandridae</taxon>
        <taxon>Pleurodelinae</taxon>
        <taxon>Pleurodeles</taxon>
    </lineage>
</organism>
<reference evidence="1" key="1">
    <citation type="journal article" date="2022" name="bioRxiv">
        <title>Sequencing and chromosome-scale assembly of the giantPleurodeles waltlgenome.</title>
        <authorList>
            <person name="Brown T."/>
            <person name="Elewa A."/>
            <person name="Iarovenko S."/>
            <person name="Subramanian E."/>
            <person name="Araus A.J."/>
            <person name="Petzold A."/>
            <person name="Susuki M."/>
            <person name="Suzuki K.-i.T."/>
            <person name="Hayashi T."/>
            <person name="Toyoda A."/>
            <person name="Oliveira C."/>
            <person name="Osipova E."/>
            <person name="Leigh N.D."/>
            <person name="Simon A."/>
            <person name="Yun M.H."/>
        </authorList>
    </citation>
    <scope>NUCLEOTIDE SEQUENCE</scope>
    <source>
        <strain evidence="1">20211129_DDA</strain>
        <tissue evidence="1">Liver</tissue>
    </source>
</reference>
<name>A0AAV7VLS5_PLEWA</name>
<comment type="caution">
    <text evidence="1">The sequence shown here is derived from an EMBL/GenBank/DDBJ whole genome shotgun (WGS) entry which is preliminary data.</text>
</comment>
<evidence type="ECO:0000313" key="2">
    <source>
        <dbReference type="Proteomes" id="UP001066276"/>
    </source>
</evidence>
<sequence>MTDTLQVSLSANTEVPPVEQRAVPTLELGDLAILTDIRQTLSTLTVPPAMAVVHTAAPVQAATPIVSSPALQGLASSTTRVPTQDETMQALLAVAQLLSIINASSTTASPITPWATNDRLKNSVAELKLQVEAIAAGRSATAAPCGAAGPSVIPSPGVQSLASNSIDKGKITESSNYTSGGGTAAVVAGQDMLLSCPALVQRCPGKATYNEVFESSGAMEKTQLGKNMDGTGGEERKNFERETALKWSWLIKEHNGKDELVSGERHLENVLLDTSLQRCGHN</sequence>
<keyword evidence="2" id="KW-1185">Reference proteome</keyword>
<evidence type="ECO:0000313" key="1">
    <source>
        <dbReference type="EMBL" id="KAJ1201122.1"/>
    </source>
</evidence>
<dbReference type="AlphaFoldDB" id="A0AAV7VLS5"/>
<dbReference type="Proteomes" id="UP001066276">
    <property type="component" value="Chromosome 2_1"/>
</dbReference>